<dbReference type="Proteomes" id="UP000199423">
    <property type="component" value="Unassembled WGS sequence"/>
</dbReference>
<keyword evidence="2" id="KW-1185">Reference proteome</keyword>
<reference evidence="2" key="1">
    <citation type="submission" date="2016-10" db="EMBL/GenBank/DDBJ databases">
        <authorList>
            <person name="Varghese N."/>
            <person name="Submissions S."/>
        </authorList>
    </citation>
    <scope>NUCLEOTIDE SEQUENCE [LARGE SCALE GENOMIC DNA]</scope>
    <source>
        <strain evidence="2">DSM 1565</strain>
    </source>
</reference>
<dbReference type="EMBL" id="FPCH01000004">
    <property type="protein sequence ID" value="SFV38507.1"/>
    <property type="molecule type" value="Genomic_DNA"/>
</dbReference>
<gene>
    <name evidence="1" type="ORF">SAMN04488557_3704</name>
</gene>
<protein>
    <submittedName>
        <fullName evidence="1">Uncharacterized protein</fullName>
    </submittedName>
</protein>
<dbReference type="AlphaFoldDB" id="A0A1I7NV22"/>
<accession>A0A1I7NV22</accession>
<evidence type="ECO:0000313" key="1">
    <source>
        <dbReference type="EMBL" id="SFV38507.1"/>
    </source>
</evidence>
<name>A0A1I7NV22_9HYPH</name>
<organism evidence="1 2">
    <name type="scientific">Hyphomicrobium facile</name>
    <dbReference type="NCBI Taxonomy" id="51670"/>
    <lineage>
        <taxon>Bacteria</taxon>
        <taxon>Pseudomonadati</taxon>
        <taxon>Pseudomonadota</taxon>
        <taxon>Alphaproteobacteria</taxon>
        <taxon>Hyphomicrobiales</taxon>
        <taxon>Hyphomicrobiaceae</taxon>
        <taxon>Hyphomicrobium</taxon>
    </lineage>
</organism>
<sequence length="86" mass="9224">MAASKLRTWPAFGICASVGAALDSTRGKSIAVAAATFRKPSFNMFLPLFDISDALNHWRNSHTLINPAILRKGSLSGSGADEQHRP</sequence>
<evidence type="ECO:0000313" key="2">
    <source>
        <dbReference type="Proteomes" id="UP000199423"/>
    </source>
</evidence>
<proteinExistence type="predicted"/>
<dbReference type="RefSeq" id="WP_143117865.1">
    <property type="nucleotide sequence ID" value="NZ_FPCH01000004.1"/>
</dbReference>